<dbReference type="AlphaFoldDB" id="X6M599"/>
<evidence type="ECO:0000313" key="5">
    <source>
        <dbReference type="EMBL" id="ETO08801.1"/>
    </source>
</evidence>
<gene>
    <name evidence="5" type="ORF">RFI_28585</name>
</gene>
<dbReference type="Pfam" id="PF00069">
    <property type="entry name" value="Pkinase"/>
    <property type="match status" value="1"/>
</dbReference>
<accession>X6M599</accession>
<dbReference type="EC" id="2.7.11.1" evidence="1"/>
<dbReference type="PANTHER" id="PTHR11909">
    <property type="entry name" value="CASEIN KINASE-RELATED"/>
    <property type="match status" value="1"/>
</dbReference>
<keyword evidence="6" id="KW-1185">Reference proteome</keyword>
<evidence type="ECO:0000259" key="4">
    <source>
        <dbReference type="PROSITE" id="PS50011"/>
    </source>
</evidence>
<dbReference type="PROSITE" id="PS00108">
    <property type="entry name" value="PROTEIN_KINASE_ST"/>
    <property type="match status" value="1"/>
</dbReference>
<dbReference type="Gene3D" id="1.10.510.10">
    <property type="entry name" value="Transferase(Phosphotransferase) domain 1"/>
    <property type="match status" value="1"/>
</dbReference>
<organism evidence="5 6">
    <name type="scientific">Reticulomyxa filosa</name>
    <dbReference type="NCBI Taxonomy" id="46433"/>
    <lineage>
        <taxon>Eukaryota</taxon>
        <taxon>Sar</taxon>
        <taxon>Rhizaria</taxon>
        <taxon>Retaria</taxon>
        <taxon>Foraminifera</taxon>
        <taxon>Monothalamids</taxon>
        <taxon>Reticulomyxidae</taxon>
        <taxon>Reticulomyxa</taxon>
    </lineage>
</organism>
<name>X6M599_RETFI</name>
<dbReference type="PROSITE" id="PS50011">
    <property type="entry name" value="PROTEIN_KINASE_DOM"/>
    <property type="match status" value="1"/>
</dbReference>
<dbReference type="GO" id="GO:0004674">
    <property type="term" value="F:protein serine/threonine kinase activity"/>
    <property type="evidence" value="ECO:0007669"/>
    <property type="project" value="UniProtKB-EC"/>
</dbReference>
<evidence type="ECO:0000256" key="2">
    <source>
        <dbReference type="ARBA" id="ARBA00023860"/>
    </source>
</evidence>
<feature type="domain" description="Protein kinase" evidence="4">
    <location>
        <begin position="1"/>
        <end position="233"/>
    </location>
</feature>
<sequence>MTCLLTVENFKGHLALFFAIIWHLKSGSPTDNIYWVGKWEVEVLESSCSSEVGKGEHKIPQLQYEFKIYKILKGTQGVPAVKWFTQEGEFNVLVMEMLEPSLEDLFNYCGRRFSLRTVCLLADQMLDRIEKVHWKLFIHIDIKPDNFLIGLNENFNVVLLSIFKTLSVFAIEGKRDQKKRGKGGRGKCIHTPATFLKYKIPPFYLQEKKHFRQNSLLKQKHFLRQLDQQCTQI</sequence>
<dbReference type="GO" id="GO:0005524">
    <property type="term" value="F:ATP binding"/>
    <property type="evidence" value="ECO:0007669"/>
    <property type="project" value="InterPro"/>
</dbReference>
<feature type="chain" id="PRO_5004975397" description="Casein kinase I" evidence="3">
    <location>
        <begin position="28"/>
        <end position="233"/>
    </location>
</feature>
<protein>
    <recommendedName>
        <fullName evidence="2">Casein kinase I</fullName>
        <ecNumber evidence="1">2.7.11.1</ecNumber>
    </recommendedName>
</protein>
<dbReference type="InterPro" id="IPR011009">
    <property type="entry name" value="Kinase-like_dom_sf"/>
</dbReference>
<dbReference type="InterPro" id="IPR050235">
    <property type="entry name" value="CK1_Ser-Thr_kinase"/>
</dbReference>
<comment type="caution">
    <text evidence="5">The sequence shown here is derived from an EMBL/GenBank/DDBJ whole genome shotgun (WGS) entry which is preliminary data.</text>
</comment>
<reference evidence="5 6" key="1">
    <citation type="journal article" date="2013" name="Curr. Biol.">
        <title>The Genome of the Foraminiferan Reticulomyxa filosa.</title>
        <authorList>
            <person name="Glockner G."/>
            <person name="Hulsmann N."/>
            <person name="Schleicher M."/>
            <person name="Noegel A.A."/>
            <person name="Eichinger L."/>
            <person name="Gallinger C."/>
            <person name="Pawlowski J."/>
            <person name="Sierra R."/>
            <person name="Euteneuer U."/>
            <person name="Pillet L."/>
            <person name="Moustafa A."/>
            <person name="Platzer M."/>
            <person name="Groth M."/>
            <person name="Szafranski K."/>
            <person name="Schliwa M."/>
        </authorList>
    </citation>
    <scope>NUCLEOTIDE SEQUENCE [LARGE SCALE GENOMIC DNA]</scope>
</reference>
<feature type="signal peptide" evidence="3">
    <location>
        <begin position="1"/>
        <end position="27"/>
    </location>
</feature>
<proteinExistence type="predicted"/>
<dbReference type="InterPro" id="IPR008271">
    <property type="entry name" value="Ser/Thr_kinase_AS"/>
</dbReference>
<dbReference type="Gene3D" id="3.30.200.20">
    <property type="entry name" value="Phosphorylase Kinase, domain 1"/>
    <property type="match status" value="1"/>
</dbReference>
<dbReference type="SUPFAM" id="SSF56112">
    <property type="entry name" value="Protein kinase-like (PK-like)"/>
    <property type="match status" value="1"/>
</dbReference>
<dbReference type="EMBL" id="ASPP01024685">
    <property type="protein sequence ID" value="ETO08801.1"/>
    <property type="molecule type" value="Genomic_DNA"/>
</dbReference>
<evidence type="ECO:0000256" key="3">
    <source>
        <dbReference type="SAM" id="SignalP"/>
    </source>
</evidence>
<dbReference type="Proteomes" id="UP000023152">
    <property type="component" value="Unassembled WGS sequence"/>
</dbReference>
<keyword evidence="3" id="KW-0732">Signal</keyword>
<dbReference type="InterPro" id="IPR000719">
    <property type="entry name" value="Prot_kinase_dom"/>
</dbReference>
<dbReference type="OrthoDB" id="5800476at2759"/>
<evidence type="ECO:0000256" key="1">
    <source>
        <dbReference type="ARBA" id="ARBA00012513"/>
    </source>
</evidence>
<evidence type="ECO:0000313" key="6">
    <source>
        <dbReference type="Proteomes" id="UP000023152"/>
    </source>
</evidence>